<protein>
    <submittedName>
        <fullName evidence="3">Serine/threonine protein phosphatase</fullName>
    </submittedName>
</protein>
<gene>
    <name evidence="3" type="ORF">D9R08_15060</name>
</gene>
<dbReference type="InterPro" id="IPR004843">
    <property type="entry name" value="Calcineurin-like_PHP"/>
</dbReference>
<evidence type="ECO:0000313" key="4">
    <source>
        <dbReference type="Proteomes" id="UP000281343"/>
    </source>
</evidence>
<feature type="region of interest" description="Disordered" evidence="1">
    <location>
        <begin position="1"/>
        <end position="28"/>
    </location>
</feature>
<proteinExistence type="predicted"/>
<name>A0A3L9Y274_9RHOB</name>
<sequence length="264" mass="29325">MKRSLKSLLKRSAPSVAPKAAPDRPAPDRTVYVVGDLHGRADLLEQMLELIDADVGRTRARNPHLVFVGDYVDRGPDSAGVLDRLHELASELPENVTCLMGNHDRMMLDFLADPLIRGARWLRSGALPTLQSFDLPSETLPKTPTPDTLIELATLLKSNLTAEKHGWLSDLPLSWSSGNLWVVHAAADPQHRMEQQNPRTLLWGHPEFETRPRADGVWVAHGHYQVDTPVFDQGRIATDTGAWHSGRLTACAIRPDGSHRFLQT</sequence>
<dbReference type="EMBL" id="RCNT01000008">
    <property type="protein sequence ID" value="RMA41177.1"/>
    <property type="molecule type" value="Genomic_DNA"/>
</dbReference>
<dbReference type="Gene3D" id="3.60.21.10">
    <property type="match status" value="1"/>
</dbReference>
<dbReference type="PANTHER" id="PTHR42850">
    <property type="entry name" value="METALLOPHOSPHOESTERASE"/>
    <property type="match status" value="1"/>
</dbReference>
<dbReference type="PANTHER" id="PTHR42850:SF4">
    <property type="entry name" value="ZINC-DEPENDENT ENDOPOLYPHOSPHATASE"/>
    <property type="match status" value="1"/>
</dbReference>
<dbReference type="OrthoDB" id="9807890at2"/>
<keyword evidence="4" id="KW-1185">Reference proteome</keyword>
<dbReference type="Proteomes" id="UP000281343">
    <property type="component" value="Unassembled WGS sequence"/>
</dbReference>
<dbReference type="SUPFAM" id="SSF56300">
    <property type="entry name" value="Metallo-dependent phosphatases"/>
    <property type="match status" value="1"/>
</dbReference>
<dbReference type="InterPro" id="IPR029052">
    <property type="entry name" value="Metallo-depent_PP-like"/>
</dbReference>
<evidence type="ECO:0000259" key="2">
    <source>
        <dbReference type="Pfam" id="PF00149"/>
    </source>
</evidence>
<comment type="caution">
    <text evidence="3">The sequence shown here is derived from an EMBL/GenBank/DDBJ whole genome shotgun (WGS) entry which is preliminary data.</text>
</comment>
<dbReference type="GO" id="GO:0110154">
    <property type="term" value="P:RNA decapping"/>
    <property type="evidence" value="ECO:0007669"/>
    <property type="project" value="TreeGrafter"/>
</dbReference>
<accession>A0A3L9Y274</accession>
<evidence type="ECO:0000256" key="1">
    <source>
        <dbReference type="SAM" id="MobiDB-lite"/>
    </source>
</evidence>
<dbReference type="RefSeq" id="WP_121898896.1">
    <property type="nucleotide sequence ID" value="NZ_RCNT01000008.1"/>
</dbReference>
<dbReference type="CDD" id="cd00144">
    <property type="entry name" value="MPP_PPP_family"/>
    <property type="match status" value="1"/>
</dbReference>
<dbReference type="GO" id="GO:0008803">
    <property type="term" value="F:bis(5'-nucleosyl)-tetraphosphatase (symmetrical) activity"/>
    <property type="evidence" value="ECO:0007669"/>
    <property type="project" value="TreeGrafter"/>
</dbReference>
<reference evidence="3 4" key="1">
    <citation type="submission" date="2018-10" db="EMBL/GenBank/DDBJ databases">
        <authorList>
            <person name="Jung H.S."/>
            <person name="Jeon C.O."/>
        </authorList>
    </citation>
    <scope>NUCLEOTIDE SEQUENCE [LARGE SCALE GENOMIC DNA]</scope>
    <source>
        <strain evidence="3 4">MA-7-27</strain>
    </source>
</reference>
<dbReference type="AlphaFoldDB" id="A0A3L9Y274"/>
<evidence type="ECO:0000313" key="3">
    <source>
        <dbReference type="EMBL" id="RMA41177.1"/>
    </source>
</evidence>
<dbReference type="Pfam" id="PF00149">
    <property type="entry name" value="Metallophos"/>
    <property type="match status" value="1"/>
</dbReference>
<dbReference type="GO" id="GO:0005737">
    <property type="term" value="C:cytoplasm"/>
    <property type="evidence" value="ECO:0007669"/>
    <property type="project" value="TreeGrafter"/>
</dbReference>
<organism evidence="3 4">
    <name type="scientific">Rhodophyticola porphyridii</name>
    <dbReference type="NCBI Taxonomy" id="1852017"/>
    <lineage>
        <taxon>Bacteria</taxon>
        <taxon>Pseudomonadati</taxon>
        <taxon>Pseudomonadota</taxon>
        <taxon>Alphaproteobacteria</taxon>
        <taxon>Rhodobacterales</taxon>
        <taxon>Roseobacteraceae</taxon>
        <taxon>Rhodophyticola</taxon>
    </lineage>
</organism>
<dbReference type="InterPro" id="IPR050126">
    <property type="entry name" value="Ap4A_hydrolase"/>
</dbReference>
<feature type="domain" description="Calcineurin-like phosphoesterase" evidence="2">
    <location>
        <begin position="30"/>
        <end position="223"/>
    </location>
</feature>
<dbReference type="GO" id="GO:0016791">
    <property type="term" value="F:phosphatase activity"/>
    <property type="evidence" value="ECO:0007669"/>
    <property type="project" value="TreeGrafter"/>
</dbReference>